<evidence type="ECO:0000256" key="1">
    <source>
        <dbReference type="SAM" id="MobiDB-lite"/>
    </source>
</evidence>
<dbReference type="Proteomes" id="UP000295361">
    <property type="component" value="Unassembled WGS sequence"/>
</dbReference>
<dbReference type="InParanoid" id="A0A4R6QIQ0"/>
<dbReference type="Pfam" id="PF12244">
    <property type="entry name" value="DUF3606"/>
    <property type="match status" value="1"/>
</dbReference>
<keyword evidence="3" id="KW-1185">Reference proteome</keyword>
<organism evidence="2 3">
    <name type="scientific">Roseateles toxinivorans</name>
    <dbReference type="NCBI Taxonomy" id="270368"/>
    <lineage>
        <taxon>Bacteria</taxon>
        <taxon>Pseudomonadati</taxon>
        <taxon>Pseudomonadota</taxon>
        <taxon>Betaproteobacteria</taxon>
        <taxon>Burkholderiales</taxon>
        <taxon>Sphaerotilaceae</taxon>
        <taxon>Roseateles</taxon>
    </lineage>
</organism>
<dbReference type="InterPro" id="IPR022037">
    <property type="entry name" value="DUF3606"/>
</dbReference>
<evidence type="ECO:0000313" key="3">
    <source>
        <dbReference type="Proteomes" id="UP000295361"/>
    </source>
</evidence>
<comment type="caution">
    <text evidence="2">The sequence shown here is derived from an EMBL/GenBank/DDBJ whole genome shotgun (WGS) entry which is preliminary data.</text>
</comment>
<reference evidence="2 3" key="1">
    <citation type="submission" date="2019-03" db="EMBL/GenBank/DDBJ databases">
        <title>Genomic Encyclopedia of Type Strains, Phase IV (KMG-IV): sequencing the most valuable type-strain genomes for metagenomic binning, comparative biology and taxonomic classification.</title>
        <authorList>
            <person name="Goeker M."/>
        </authorList>
    </citation>
    <scope>NUCLEOTIDE SEQUENCE [LARGE SCALE GENOMIC DNA]</scope>
    <source>
        <strain evidence="2 3">DSM 16998</strain>
    </source>
</reference>
<sequence length="78" mass="8612">MADFDPLENPTPNGQEDLSAMADNLKIRQPLDATKINIHEEWELEYWSKKLGVTRAALVQAVKTVGVSAAAVRKHLGI</sequence>
<feature type="region of interest" description="Disordered" evidence="1">
    <location>
        <begin position="1"/>
        <end position="21"/>
    </location>
</feature>
<dbReference type="RefSeq" id="WP_243748430.1">
    <property type="nucleotide sequence ID" value="NZ_SNXS01000007.1"/>
</dbReference>
<protein>
    <submittedName>
        <fullName evidence="2">Uncharacterized protein DUF3606</fullName>
    </submittedName>
</protein>
<evidence type="ECO:0000313" key="2">
    <source>
        <dbReference type="EMBL" id="TDP62595.1"/>
    </source>
</evidence>
<proteinExistence type="predicted"/>
<name>A0A4R6QIQ0_9BURK</name>
<dbReference type="AlphaFoldDB" id="A0A4R6QIQ0"/>
<gene>
    <name evidence="2" type="ORF">DES47_107173</name>
</gene>
<accession>A0A4R6QIQ0</accession>
<dbReference type="EMBL" id="SNXS01000007">
    <property type="protein sequence ID" value="TDP62595.1"/>
    <property type="molecule type" value="Genomic_DNA"/>
</dbReference>